<dbReference type="InterPro" id="IPR027417">
    <property type="entry name" value="P-loop_NTPase"/>
</dbReference>
<protein>
    <recommendedName>
        <fullName evidence="3">ATPase AAA-type core domain-containing protein</fullName>
    </recommendedName>
</protein>
<sequence>MILLRAECPHRKQKRKKRIRLADPSSFSASLKKLEIEHKGQTRDSAYGVEIDSDALYLAFYIADRYFDGGGEKCEGLLQKMVLDLVEKACARLRHDLDENKEESGLDMNEYLLHRAVVELDEMKRERVHATTLCWISRVQQEYEDLIEQWYRFLVKWKCVLRSREKSERRAEEIYMLEQARHGLASYLQELDAANGMDLNPVEMLNNLSALITELVLATHETFKQNRTVTPHMIAKAASPLTMVPPSWLFNSSEMLWQGLELRLDESLIDQVHVTFSVSQALMRDRPGSRPIGSFLLLCGSKYGRLELAKVLGKQLCGDRDTLIQFDLSDYTDSHSASYLIGVHSSSNSNEECSPGGLLTDAVKRRPFSVILLENVDRAHCSVIDFLIEILSYGRVSDIQGNVADFTKTLIIMTSNVIDDRIQRWYCKCAQEAQEIPMKDKLSSKEHICTYTNLLRVAQSHFRSELFDKVDDVIIFKPLSMNQFNAVIRLQVRDIALSMTDKRLILYPSESAAGSILRGSTWMSGESISLWLEENMVPVLSDMLANNELDDMMTIYIDGLVGTSDLSFRLEKGGSPVEGLFKKLWKESVTELRAMYLKENERVNMIYALRRNFFELTTLLDTKAGKDVDSMAKAVRELVNTIDDLIRSATDVCLMPNEHELVVMAHVSGFNALLSVLHYGMLSYSEGHTVDFRSTVFILTSELGNKKMLARLVGCAHQDTSTPDRLLNRLGNIDEVNTS</sequence>
<keyword evidence="5" id="KW-1185">Reference proteome</keyword>
<dbReference type="GO" id="GO:0034605">
    <property type="term" value="P:cellular response to heat"/>
    <property type="evidence" value="ECO:0007669"/>
    <property type="project" value="TreeGrafter"/>
</dbReference>
<dbReference type="GO" id="GO:0005524">
    <property type="term" value="F:ATP binding"/>
    <property type="evidence" value="ECO:0007669"/>
    <property type="project" value="UniProtKB-KW"/>
</dbReference>
<evidence type="ECO:0000256" key="1">
    <source>
        <dbReference type="ARBA" id="ARBA00022741"/>
    </source>
</evidence>
<dbReference type="InterPro" id="IPR050130">
    <property type="entry name" value="ClpA_ClpB"/>
</dbReference>
<dbReference type="GO" id="GO:0016887">
    <property type="term" value="F:ATP hydrolysis activity"/>
    <property type="evidence" value="ECO:0007669"/>
    <property type="project" value="InterPro"/>
</dbReference>
<evidence type="ECO:0000256" key="2">
    <source>
        <dbReference type="ARBA" id="ARBA00022840"/>
    </source>
</evidence>
<dbReference type="SUPFAM" id="SSF52540">
    <property type="entry name" value="P-loop containing nucleoside triphosphate hydrolases"/>
    <property type="match status" value="1"/>
</dbReference>
<dbReference type="EMBL" id="JAVXUO010003050">
    <property type="protein sequence ID" value="KAK2967150.1"/>
    <property type="molecule type" value="Genomic_DNA"/>
</dbReference>
<dbReference type="InterPro" id="IPR003959">
    <property type="entry name" value="ATPase_AAA_core"/>
</dbReference>
<dbReference type="GO" id="GO:0005737">
    <property type="term" value="C:cytoplasm"/>
    <property type="evidence" value="ECO:0007669"/>
    <property type="project" value="TreeGrafter"/>
</dbReference>
<dbReference type="InterPro" id="IPR001270">
    <property type="entry name" value="ClpA/B"/>
</dbReference>
<evidence type="ECO:0000313" key="4">
    <source>
        <dbReference type="EMBL" id="KAK2967150.1"/>
    </source>
</evidence>
<name>A0AA88QWT0_9ASTE</name>
<keyword evidence="2" id="KW-0067">ATP-binding</keyword>
<evidence type="ECO:0000313" key="5">
    <source>
        <dbReference type="Proteomes" id="UP001187471"/>
    </source>
</evidence>
<dbReference type="PANTHER" id="PTHR11638:SF18">
    <property type="entry name" value="HEAT SHOCK PROTEIN 104"/>
    <property type="match status" value="1"/>
</dbReference>
<dbReference type="AlphaFoldDB" id="A0AA88QWT0"/>
<dbReference type="PRINTS" id="PR00300">
    <property type="entry name" value="CLPPROTEASEA"/>
</dbReference>
<dbReference type="Pfam" id="PF07724">
    <property type="entry name" value="AAA_2"/>
    <property type="match status" value="1"/>
</dbReference>
<evidence type="ECO:0000259" key="3">
    <source>
        <dbReference type="Pfam" id="PF07724"/>
    </source>
</evidence>
<proteinExistence type="predicted"/>
<gene>
    <name evidence="4" type="ORF">RJ640_026541</name>
</gene>
<dbReference type="Gene3D" id="3.40.50.300">
    <property type="entry name" value="P-loop containing nucleotide triphosphate hydrolases"/>
    <property type="match status" value="2"/>
</dbReference>
<comment type="caution">
    <text evidence="4">The sequence shown here is derived from an EMBL/GenBank/DDBJ whole genome shotgun (WGS) entry which is preliminary data.</text>
</comment>
<reference evidence="4" key="1">
    <citation type="submission" date="2022-12" db="EMBL/GenBank/DDBJ databases">
        <title>Draft genome assemblies for two species of Escallonia (Escalloniales).</title>
        <authorList>
            <person name="Chanderbali A."/>
            <person name="Dervinis C."/>
            <person name="Anghel I."/>
            <person name="Soltis D."/>
            <person name="Soltis P."/>
            <person name="Zapata F."/>
        </authorList>
    </citation>
    <scope>NUCLEOTIDE SEQUENCE</scope>
    <source>
        <strain evidence="4">UCBG92.1500</strain>
        <tissue evidence="4">Leaf</tissue>
    </source>
</reference>
<keyword evidence="1" id="KW-0547">Nucleotide-binding</keyword>
<dbReference type="Proteomes" id="UP001187471">
    <property type="component" value="Unassembled WGS sequence"/>
</dbReference>
<dbReference type="PANTHER" id="PTHR11638">
    <property type="entry name" value="ATP-DEPENDENT CLP PROTEASE"/>
    <property type="match status" value="1"/>
</dbReference>
<feature type="domain" description="ATPase AAA-type core" evidence="3">
    <location>
        <begin position="290"/>
        <end position="471"/>
    </location>
</feature>
<accession>A0AA88QWT0</accession>
<organism evidence="4 5">
    <name type="scientific">Escallonia rubra</name>
    <dbReference type="NCBI Taxonomy" id="112253"/>
    <lineage>
        <taxon>Eukaryota</taxon>
        <taxon>Viridiplantae</taxon>
        <taxon>Streptophyta</taxon>
        <taxon>Embryophyta</taxon>
        <taxon>Tracheophyta</taxon>
        <taxon>Spermatophyta</taxon>
        <taxon>Magnoliopsida</taxon>
        <taxon>eudicotyledons</taxon>
        <taxon>Gunneridae</taxon>
        <taxon>Pentapetalae</taxon>
        <taxon>asterids</taxon>
        <taxon>campanulids</taxon>
        <taxon>Escalloniales</taxon>
        <taxon>Escalloniaceae</taxon>
        <taxon>Escallonia</taxon>
    </lineage>
</organism>